<feature type="transmembrane region" description="Helical" evidence="1">
    <location>
        <begin position="32"/>
        <end position="57"/>
    </location>
</feature>
<protein>
    <recommendedName>
        <fullName evidence="2">GGDEF domain-containing protein</fullName>
    </recommendedName>
</protein>
<dbReference type="Pfam" id="PF00990">
    <property type="entry name" value="GGDEF"/>
    <property type="match status" value="1"/>
</dbReference>
<reference evidence="4" key="1">
    <citation type="journal article" date="2019" name="Int. J. Syst. Evol. Microbiol.">
        <title>The Global Catalogue of Microorganisms (GCM) 10K type strain sequencing project: providing services to taxonomists for standard genome sequencing and annotation.</title>
        <authorList>
            <consortium name="The Broad Institute Genomics Platform"/>
            <consortium name="The Broad Institute Genome Sequencing Center for Infectious Disease"/>
            <person name="Wu L."/>
            <person name="Ma J."/>
        </authorList>
    </citation>
    <scope>NUCLEOTIDE SEQUENCE [LARGE SCALE GENOMIC DNA]</scope>
    <source>
        <strain evidence="4">JCM 17304</strain>
    </source>
</reference>
<dbReference type="InterPro" id="IPR000160">
    <property type="entry name" value="GGDEF_dom"/>
</dbReference>
<dbReference type="PANTHER" id="PTHR46663">
    <property type="entry name" value="DIGUANYLATE CYCLASE DGCT-RELATED"/>
    <property type="match status" value="1"/>
</dbReference>
<feature type="domain" description="GGDEF" evidence="2">
    <location>
        <begin position="245"/>
        <end position="375"/>
    </location>
</feature>
<dbReference type="InterPro" id="IPR029787">
    <property type="entry name" value="Nucleotide_cyclase"/>
</dbReference>
<evidence type="ECO:0000256" key="1">
    <source>
        <dbReference type="SAM" id="Phobius"/>
    </source>
</evidence>
<keyword evidence="1" id="KW-0812">Transmembrane</keyword>
<feature type="transmembrane region" description="Helical" evidence="1">
    <location>
        <begin position="91"/>
        <end position="109"/>
    </location>
</feature>
<organism evidence="3 4">
    <name type="scientific">Zhongshania borealis</name>
    <dbReference type="NCBI Taxonomy" id="889488"/>
    <lineage>
        <taxon>Bacteria</taxon>
        <taxon>Pseudomonadati</taxon>
        <taxon>Pseudomonadota</taxon>
        <taxon>Gammaproteobacteria</taxon>
        <taxon>Cellvibrionales</taxon>
        <taxon>Spongiibacteraceae</taxon>
        <taxon>Zhongshania</taxon>
    </lineage>
</organism>
<keyword evidence="1" id="KW-0472">Membrane</keyword>
<feature type="transmembrane region" description="Helical" evidence="1">
    <location>
        <begin position="64"/>
        <end position="85"/>
    </location>
</feature>
<gene>
    <name evidence="3" type="ORF">GCM10022414_33070</name>
</gene>
<dbReference type="EMBL" id="BAABDM010000009">
    <property type="protein sequence ID" value="GAA4104242.1"/>
    <property type="molecule type" value="Genomic_DNA"/>
</dbReference>
<feature type="transmembrane region" description="Helical" evidence="1">
    <location>
        <begin position="174"/>
        <end position="191"/>
    </location>
</feature>
<comment type="caution">
    <text evidence="3">The sequence shown here is derived from an EMBL/GenBank/DDBJ whole genome shotgun (WGS) entry which is preliminary data.</text>
</comment>
<proteinExistence type="predicted"/>
<dbReference type="PANTHER" id="PTHR46663:SF2">
    <property type="entry name" value="GGDEF DOMAIN-CONTAINING PROTEIN"/>
    <property type="match status" value="1"/>
</dbReference>
<keyword evidence="1" id="KW-1133">Transmembrane helix</keyword>
<dbReference type="InterPro" id="IPR052163">
    <property type="entry name" value="DGC-Regulatory_Protein"/>
</dbReference>
<dbReference type="RefSeq" id="WP_344938181.1">
    <property type="nucleotide sequence ID" value="NZ_BAABDM010000009.1"/>
</dbReference>
<evidence type="ECO:0000313" key="3">
    <source>
        <dbReference type="EMBL" id="GAA4104242.1"/>
    </source>
</evidence>
<dbReference type="Proteomes" id="UP001500392">
    <property type="component" value="Unassembled WGS sequence"/>
</dbReference>
<dbReference type="SUPFAM" id="SSF55073">
    <property type="entry name" value="Nucleotide cyclase"/>
    <property type="match status" value="1"/>
</dbReference>
<evidence type="ECO:0000259" key="2">
    <source>
        <dbReference type="PROSITE" id="PS50887"/>
    </source>
</evidence>
<dbReference type="InterPro" id="IPR043128">
    <property type="entry name" value="Rev_trsase/Diguanyl_cyclase"/>
</dbReference>
<keyword evidence="4" id="KW-1185">Reference proteome</keyword>
<dbReference type="PROSITE" id="PS50887">
    <property type="entry name" value="GGDEF"/>
    <property type="match status" value="1"/>
</dbReference>
<name>A0ABP7X4L6_9GAMM</name>
<accession>A0ABP7X4L6</accession>
<feature type="transmembrane region" description="Helical" evidence="1">
    <location>
        <begin position="121"/>
        <end position="154"/>
    </location>
</feature>
<sequence length="375" mass="41423">MSESSWLTTQVIQPWLPKKPGLSNHQQLANRFVVSVLLSTLGYTCLLILSCHFLLILEPQGKTLVTHVSAVLASGILLALMIIRFDGNRIAALNVFIATLFIGFVFVSLQTGGINSPVNPCAIAIPALATLSIGGGAGILWAVAVFSSGIFLFIAANYGYVFPSIIAPHNFAVAEFYGLFTAGSLTLYTVIKFDKTSRKLRELLGEEHEKFIDLAHHDSLTGLSNRRHFTQHIESTIAKAQYRDSTFCILYFDLNNFKEINDNYGHHSGDVVLREFAKRLRKLNRSTDIIARLGGDEFCMIIPGLSDADVIQKKIAVFYLALAEPLPLGNTRYQISTSIGYAIYPNDGSCYEALIQVADQKMYQEKRQQYAASTA</sequence>
<dbReference type="SMART" id="SM00267">
    <property type="entry name" value="GGDEF"/>
    <property type="match status" value="1"/>
</dbReference>
<dbReference type="NCBIfam" id="TIGR00254">
    <property type="entry name" value="GGDEF"/>
    <property type="match status" value="1"/>
</dbReference>
<evidence type="ECO:0000313" key="4">
    <source>
        <dbReference type="Proteomes" id="UP001500392"/>
    </source>
</evidence>
<dbReference type="CDD" id="cd01949">
    <property type="entry name" value="GGDEF"/>
    <property type="match status" value="1"/>
</dbReference>
<dbReference type="Gene3D" id="3.30.70.270">
    <property type="match status" value="1"/>
</dbReference>